<sequence>MISKVQAELTVESSSDDLDENSELETSREGEALENDGQSSPSQDNPNAGWADAMARVLGKRSPESKPVILSKNKEHQKAKDDNKSQLKQWKSQLRNMELKEQLCRAKPDVAGDREKERNLQRIATRGVVQLFNSVRKHQKVIEGQMREGGPSKQKRAKLLASVSRKDFIGMLRGSATEGMAPKPSPTDVKPDETEQSKQPTWSILRDDFMMGAKMKDWDKQSDNEDDETAGGVESDSE</sequence>
<dbReference type="Pfam" id="PF07890">
    <property type="entry name" value="Rrp15p"/>
    <property type="match status" value="1"/>
</dbReference>
<dbReference type="OMA" id="FVKQRFY"/>
<dbReference type="Proteomes" id="UP000694388">
    <property type="component" value="Unplaced"/>
</dbReference>
<dbReference type="AlphaFoldDB" id="A0A8C4QQP9"/>
<feature type="compositionally biased region" description="Acidic residues" evidence="3">
    <location>
        <begin position="14"/>
        <end position="23"/>
    </location>
</feature>
<proteinExistence type="inferred from homology"/>
<dbReference type="Ensembl" id="ENSEBUT00000019450.1">
    <property type="protein sequence ID" value="ENSEBUP00000018874.1"/>
    <property type="gene ID" value="ENSEBUG00000011777.1"/>
</dbReference>
<dbReference type="PANTHER" id="PTHR13245:SF14">
    <property type="entry name" value="RRP15-LIKE PROTEIN"/>
    <property type="match status" value="1"/>
</dbReference>
<dbReference type="GO" id="GO:0000470">
    <property type="term" value="P:maturation of LSU-rRNA"/>
    <property type="evidence" value="ECO:0007669"/>
    <property type="project" value="TreeGrafter"/>
</dbReference>
<keyword evidence="5" id="KW-1185">Reference proteome</keyword>
<dbReference type="InterPro" id="IPR012459">
    <property type="entry name" value="Rrp15"/>
</dbReference>
<dbReference type="GO" id="GO:0030687">
    <property type="term" value="C:preribosome, large subunit precursor"/>
    <property type="evidence" value="ECO:0007669"/>
    <property type="project" value="TreeGrafter"/>
</dbReference>
<evidence type="ECO:0000313" key="5">
    <source>
        <dbReference type="Proteomes" id="UP000694388"/>
    </source>
</evidence>
<organism evidence="4 5">
    <name type="scientific">Eptatretus burgeri</name>
    <name type="common">Inshore hagfish</name>
    <dbReference type="NCBI Taxonomy" id="7764"/>
    <lineage>
        <taxon>Eukaryota</taxon>
        <taxon>Metazoa</taxon>
        <taxon>Chordata</taxon>
        <taxon>Craniata</taxon>
        <taxon>Vertebrata</taxon>
        <taxon>Cyclostomata</taxon>
        <taxon>Myxini</taxon>
        <taxon>Myxiniformes</taxon>
        <taxon>Myxinidae</taxon>
        <taxon>Eptatretinae</taxon>
        <taxon>Eptatretus</taxon>
    </lineage>
</organism>
<dbReference type="GO" id="GO:0000460">
    <property type="term" value="P:maturation of 5.8S rRNA"/>
    <property type="evidence" value="ECO:0007669"/>
    <property type="project" value="TreeGrafter"/>
</dbReference>
<reference evidence="4" key="1">
    <citation type="submission" date="2025-08" db="UniProtKB">
        <authorList>
            <consortium name="Ensembl"/>
        </authorList>
    </citation>
    <scope>IDENTIFICATION</scope>
</reference>
<name>A0A8C4QQP9_EPTBU</name>
<comment type="similarity">
    <text evidence="1">Belongs to the RRP15 family.</text>
</comment>
<protein>
    <recommendedName>
        <fullName evidence="2">RRP15-like protein</fullName>
    </recommendedName>
</protein>
<dbReference type="PANTHER" id="PTHR13245">
    <property type="entry name" value="RRP15-LIKE PROTEIN"/>
    <property type="match status" value="1"/>
</dbReference>
<feature type="compositionally biased region" description="Polar residues" evidence="3">
    <location>
        <begin position="36"/>
        <end position="46"/>
    </location>
</feature>
<evidence type="ECO:0000313" key="4">
    <source>
        <dbReference type="Ensembl" id="ENSEBUP00000018874.1"/>
    </source>
</evidence>
<evidence type="ECO:0000256" key="1">
    <source>
        <dbReference type="ARBA" id="ARBA00007462"/>
    </source>
</evidence>
<reference evidence="4" key="2">
    <citation type="submission" date="2025-09" db="UniProtKB">
        <authorList>
            <consortium name="Ensembl"/>
        </authorList>
    </citation>
    <scope>IDENTIFICATION</scope>
</reference>
<feature type="compositionally biased region" description="Basic and acidic residues" evidence="3">
    <location>
        <begin position="205"/>
        <end position="223"/>
    </location>
</feature>
<feature type="compositionally biased region" description="Acidic residues" evidence="3">
    <location>
        <begin position="224"/>
        <end position="238"/>
    </location>
</feature>
<dbReference type="GeneTree" id="ENSGT00390000001960"/>
<feature type="compositionally biased region" description="Basic and acidic residues" evidence="3">
    <location>
        <begin position="72"/>
        <end position="85"/>
    </location>
</feature>
<feature type="region of interest" description="Disordered" evidence="3">
    <location>
        <begin position="173"/>
        <end position="238"/>
    </location>
</feature>
<feature type="region of interest" description="Disordered" evidence="3">
    <location>
        <begin position="1"/>
        <end position="87"/>
    </location>
</feature>
<evidence type="ECO:0000256" key="3">
    <source>
        <dbReference type="SAM" id="MobiDB-lite"/>
    </source>
</evidence>
<accession>A0A8C4QQP9</accession>
<evidence type="ECO:0000256" key="2">
    <source>
        <dbReference type="ARBA" id="ARBA00017475"/>
    </source>
</evidence>